<dbReference type="FunFam" id="3.30.50.10:FF:000018">
    <property type="entry name" value="GATA transcription factor"/>
    <property type="match status" value="1"/>
</dbReference>
<proteinExistence type="inferred from homology"/>
<dbReference type="AlphaFoldDB" id="A0A833QP33"/>
<keyword evidence="3 6" id="KW-0863">Zinc-finger</keyword>
<dbReference type="CDD" id="cd00202">
    <property type="entry name" value="ZnF_GATA"/>
    <property type="match status" value="1"/>
</dbReference>
<dbReference type="PROSITE" id="PS00344">
    <property type="entry name" value="GATA_ZN_FINGER_1"/>
    <property type="match status" value="1"/>
</dbReference>
<protein>
    <submittedName>
        <fullName evidence="9">GATA transcription factor 6-like protein</fullName>
    </submittedName>
</protein>
<evidence type="ECO:0000256" key="3">
    <source>
        <dbReference type="ARBA" id="ARBA00022771"/>
    </source>
</evidence>
<evidence type="ECO:0000256" key="7">
    <source>
        <dbReference type="SAM" id="MobiDB-lite"/>
    </source>
</evidence>
<evidence type="ECO:0000256" key="5">
    <source>
        <dbReference type="ARBA" id="ARBA00023159"/>
    </source>
</evidence>
<dbReference type="SMART" id="SM00401">
    <property type="entry name" value="ZnF_GATA"/>
    <property type="match status" value="1"/>
</dbReference>
<dbReference type="Pfam" id="PF00320">
    <property type="entry name" value="GATA"/>
    <property type="match status" value="1"/>
</dbReference>
<keyword evidence="4" id="KW-0862">Zinc</keyword>
<evidence type="ECO:0000256" key="2">
    <source>
        <dbReference type="ARBA" id="ARBA00022723"/>
    </source>
</evidence>
<dbReference type="PANTHER" id="PTHR45658">
    <property type="entry name" value="GATA TRANSCRIPTION FACTOR"/>
    <property type="match status" value="1"/>
</dbReference>
<dbReference type="InterPro" id="IPR051140">
    <property type="entry name" value="GATA_TF"/>
</dbReference>
<accession>A0A833QP33</accession>
<dbReference type="GO" id="GO:0008270">
    <property type="term" value="F:zinc ion binding"/>
    <property type="evidence" value="ECO:0007669"/>
    <property type="project" value="UniProtKB-KW"/>
</dbReference>
<keyword evidence="2" id="KW-0479">Metal-binding</keyword>
<dbReference type="GO" id="GO:0043565">
    <property type="term" value="F:sequence-specific DNA binding"/>
    <property type="evidence" value="ECO:0007669"/>
    <property type="project" value="InterPro"/>
</dbReference>
<feature type="compositionally biased region" description="Basic and acidic residues" evidence="7">
    <location>
        <begin position="111"/>
        <end position="131"/>
    </location>
</feature>
<feature type="region of interest" description="Disordered" evidence="7">
    <location>
        <begin position="266"/>
        <end position="298"/>
    </location>
</feature>
<evidence type="ECO:0000259" key="8">
    <source>
        <dbReference type="PROSITE" id="PS50114"/>
    </source>
</evidence>
<evidence type="ECO:0000256" key="6">
    <source>
        <dbReference type="PROSITE-ProRule" id="PRU00094"/>
    </source>
</evidence>
<evidence type="ECO:0000256" key="4">
    <source>
        <dbReference type="ARBA" id="ARBA00022833"/>
    </source>
</evidence>
<evidence type="ECO:0000313" key="9">
    <source>
        <dbReference type="EMBL" id="KAF3322429.1"/>
    </source>
</evidence>
<dbReference type="PANTHER" id="PTHR45658:SF92">
    <property type="entry name" value="GATA TRANSCRIPTION FACTOR 5"/>
    <property type="match status" value="1"/>
</dbReference>
<name>A0A833QP33_9POAL</name>
<evidence type="ECO:0000313" key="10">
    <source>
        <dbReference type="Proteomes" id="UP000623129"/>
    </source>
</evidence>
<dbReference type="OrthoDB" id="2162994at2759"/>
<dbReference type="PROSITE" id="PS50114">
    <property type="entry name" value="GATA_ZN_FINGER_2"/>
    <property type="match status" value="1"/>
</dbReference>
<dbReference type="SUPFAM" id="SSF57716">
    <property type="entry name" value="Glucocorticoid receptor-like (DNA-binding domain)"/>
    <property type="match status" value="1"/>
</dbReference>
<dbReference type="InterPro" id="IPR013088">
    <property type="entry name" value="Znf_NHR/GATA"/>
</dbReference>
<gene>
    <name evidence="9" type="ORF">FCM35_KLT13570</name>
</gene>
<feature type="region of interest" description="Disordered" evidence="7">
    <location>
        <begin position="27"/>
        <end position="57"/>
    </location>
</feature>
<keyword evidence="5" id="KW-0010">Activator</keyword>
<dbReference type="GO" id="GO:0030154">
    <property type="term" value="P:cell differentiation"/>
    <property type="evidence" value="ECO:0007669"/>
    <property type="project" value="TreeGrafter"/>
</dbReference>
<feature type="domain" description="GATA-type" evidence="8">
    <location>
        <begin position="299"/>
        <end position="335"/>
    </location>
</feature>
<dbReference type="InterPro" id="IPR000679">
    <property type="entry name" value="Znf_GATA"/>
</dbReference>
<feature type="compositionally biased region" description="Basic residues" evidence="7">
    <location>
        <begin position="274"/>
        <end position="289"/>
    </location>
</feature>
<reference evidence="9" key="1">
    <citation type="submission" date="2020-01" db="EMBL/GenBank/DDBJ databases">
        <title>Genome sequence of Kobresia littledalei, the first chromosome-level genome in the family Cyperaceae.</title>
        <authorList>
            <person name="Qu G."/>
        </authorList>
    </citation>
    <scope>NUCLEOTIDE SEQUENCE</scope>
    <source>
        <strain evidence="9">C.B.Clarke</strain>
        <tissue evidence="9">Leaf</tissue>
    </source>
</reference>
<feature type="region of interest" description="Disordered" evidence="7">
    <location>
        <begin position="219"/>
        <end position="242"/>
    </location>
</feature>
<dbReference type="Proteomes" id="UP000623129">
    <property type="component" value="Unassembled WGS sequence"/>
</dbReference>
<dbReference type="GO" id="GO:0006355">
    <property type="term" value="P:regulation of DNA-templated transcription"/>
    <property type="evidence" value="ECO:0007669"/>
    <property type="project" value="InterPro"/>
</dbReference>
<feature type="region of interest" description="Disordered" evidence="7">
    <location>
        <begin position="107"/>
        <end position="147"/>
    </location>
</feature>
<dbReference type="EMBL" id="SWLB01000025">
    <property type="protein sequence ID" value="KAF3322429.1"/>
    <property type="molecule type" value="Genomic_DNA"/>
</dbReference>
<dbReference type="Gene3D" id="3.30.50.10">
    <property type="entry name" value="Erythroid Transcription Factor GATA-1, subunit A"/>
    <property type="match status" value="1"/>
</dbReference>
<keyword evidence="10" id="KW-1185">Reference proteome</keyword>
<comment type="similarity">
    <text evidence="1">Belongs to the type IV zinc-finger family. Class A subfamily.</text>
</comment>
<sequence length="385" mass="41859">MLHQTLIPSSLSLTFSSPSSLYKPLPSFILPLSPSPSPSPSPSSQATKETATATDMEPFKSVFLQQQSGVLSEEGVFVGERGNNTLFGAGAGDGFSVEELLDLGEFSDQLDTPHERKELEKDKLRARETQRESSNSSGVTFHLPPPPSVIDLPAHDAEELEWVSLIMDDSLSETPATCTALLPPVPMKQKVFENKPRPTVCALSTESLVPVKARRSKRSRAAVWSLSGSDNSSSSSSTTSSCSSSSFLFYDSPFFTSAEAPAFLLDDSVDPPAKKHKPKKRGRKPKAKNYTHPLYHSGGGSERRCSHCGVNKTPQWRAGPEGAKTLCNACGVRYKSGRLLPEYRPACSPTFVSEIHSNSHRKVLEMRRKRETSMVEVSAPGVASF</sequence>
<feature type="compositionally biased region" description="Low complexity" evidence="7">
    <location>
        <begin position="221"/>
        <end position="242"/>
    </location>
</feature>
<evidence type="ECO:0000256" key="1">
    <source>
        <dbReference type="ARBA" id="ARBA00005694"/>
    </source>
</evidence>
<dbReference type="GO" id="GO:0005634">
    <property type="term" value="C:nucleus"/>
    <property type="evidence" value="ECO:0007669"/>
    <property type="project" value="TreeGrafter"/>
</dbReference>
<organism evidence="9 10">
    <name type="scientific">Carex littledalei</name>
    <dbReference type="NCBI Taxonomy" id="544730"/>
    <lineage>
        <taxon>Eukaryota</taxon>
        <taxon>Viridiplantae</taxon>
        <taxon>Streptophyta</taxon>
        <taxon>Embryophyta</taxon>
        <taxon>Tracheophyta</taxon>
        <taxon>Spermatophyta</taxon>
        <taxon>Magnoliopsida</taxon>
        <taxon>Liliopsida</taxon>
        <taxon>Poales</taxon>
        <taxon>Cyperaceae</taxon>
        <taxon>Cyperoideae</taxon>
        <taxon>Cariceae</taxon>
        <taxon>Carex</taxon>
        <taxon>Carex subgen. Euthyceras</taxon>
    </lineage>
</organism>
<comment type="caution">
    <text evidence="9">The sequence shown here is derived from an EMBL/GenBank/DDBJ whole genome shotgun (WGS) entry which is preliminary data.</text>
</comment>